<evidence type="ECO:0000256" key="3">
    <source>
        <dbReference type="ARBA" id="ARBA00022475"/>
    </source>
</evidence>
<reference evidence="10" key="1">
    <citation type="submission" date="2023-07" db="EMBL/GenBank/DDBJ databases">
        <title>A chromosome-level genome assembly of Lolium multiflorum.</title>
        <authorList>
            <person name="Chen Y."/>
            <person name="Copetti D."/>
            <person name="Kolliker R."/>
            <person name="Studer B."/>
        </authorList>
    </citation>
    <scope>NUCLEOTIDE SEQUENCE</scope>
    <source>
        <strain evidence="10">02402/16</strain>
        <tissue evidence="10">Leaf</tissue>
    </source>
</reference>
<dbReference type="InterPro" id="IPR048351">
    <property type="entry name" value="SOK_DIX"/>
</dbReference>
<dbReference type="Pfam" id="PF06136">
    <property type="entry name" value="SOK"/>
    <property type="match status" value="1"/>
</dbReference>
<dbReference type="PANTHER" id="PTHR31083">
    <property type="entry name" value="UPSTREAM OF FLC PROTEIN (DUF966)"/>
    <property type="match status" value="1"/>
</dbReference>
<feature type="compositionally biased region" description="Basic and acidic residues" evidence="8">
    <location>
        <begin position="302"/>
        <end position="319"/>
    </location>
</feature>
<evidence type="ECO:0000313" key="10">
    <source>
        <dbReference type="EMBL" id="KAK1667989.1"/>
    </source>
</evidence>
<feature type="compositionally biased region" description="Basic and acidic residues" evidence="8">
    <location>
        <begin position="373"/>
        <end position="383"/>
    </location>
</feature>
<dbReference type="EMBL" id="JAUUTY010000003">
    <property type="protein sequence ID" value="KAK1667989.1"/>
    <property type="molecule type" value="Genomic_DNA"/>
</dbReference>
<feature type="region of interest" description="Disordered" evidence="8">
    <location>
        <begin position="344"/>
        <end position="391"/>
    </location>
</feature>
<protein>
    <recommendedName>
        <fullName evidence="9">SOSEKI DIX-like domain-containing protein</fullName>
    </recommendedName>
</protein>
<evidence type="ECO:0000256" key="7">
    <source>
        <dbReference type="ARBA" id="ARBA00024211"/>
    </source>
</evidence>
<keyword evidence="4" id="KW-0132">Cell division</keyword>
<evidence type="ECO:0000256" key="1">
    <source>
        <dbReference type="ARBA" id="ARBA00004413"/>
    </source>
</evidence>
<organism evidence="10 11">
    <name type="scientific">Lolium multiflorum</name>
    <name type="common">Italian ryegrass</name>
    <name type="synonym">Lolium perenne subsp. multiflorum</name>
    <dbReference type="NCBI Taxonomy" id="4521"/>
    <lineage>
        <taxon>Eukaryota</taxon>
        <taxon>Viridiplantae</taxon>
        <taxon>Streptophyta</taxon>
        <taxon>Embryophyta</taxon>
        <taxon>Tracheophyta</taxon>
        <taxon>Spermatophyta</taxon>
        <taxon>Magnoliopsida</taxon>
        <taxon>Liliopsida</taxon>
        <taxon>Poales</taxon>
        <taxon>Poaceae</taxon>
        <taxon>BOP clade</taxon>
        <taxon>Pooideae</taxon>
        <taxon>Poodae</taxon>
        <taxon>Poeae</taxon>
        <taxon>Poeae Chloroplast Group 2 (Poeae type)</taxon>
        <taxon>Loliodinae</taxon>
        <taxon>Loliinae</taxon>
        <taxon>Lolium</taxon>
    </lineage>
</organism>
<dbReference type="PANTHER" id="PTHR31083:SF5">
    <property type="entry name" value="PROTEIN SOSEKI 1"/>
    <property type="match status" value="1"/>
</dbReference>
<evidence type="ECO:0000256" key="4">
    <source>
        <dbReference type="ARBA" id="ARBA00022618"/>
    </source>
</evidence>
<accession>A0AAD8WMJ7</accession>
<comment type="similarity">
    <text evidence="7">Belongs to the SOSEKI family.</text>
</comment>
<proteinExistence type="inferred from homology"/>
<comment type="subcellular location">
    <subcellularLocation>
        <location evidence="1">Cell membrane</location>
        <topology evidence="1">Peripheral membrane protein</topology>
        <orientation evidence="1">Cytoplasmic side</orientation>
    </subcellularLocation>
</comment>
<comment type="caution">
    <text evidence="10">The sequence shown here is derived from an EMBL/GenBank/DDBJ whole genome shotgun (WGS) entry which is preliminary data.</text>
</comment>
<feature type="region of interest" description="Disordered" evidence="8">
    <location>
        <begin position="295"/>
        <end position="321"/>
    </location>
</feature>
<dbReference type="GO" id="GO:0005886">
    <property type="term" value="C:plasma membrane"/>
    <property type="evidence" value="ECO:0007669"/>
    <property type="project" value="UniProtKB-SubCell"/>
</dbReference>
<dbReference type="AlphaFoldDB" id="A0AAD8WMJ7"/>
<keyword evidence="6" id="KW-0131">Cell cycle</keyword>
<name>A0AAD8WMJ7_LOLMU</name>
<keyword evidence="5" id="KW-0472">Membrane</keyword>
<evidence type="ECO:0000256" key="6">
    <source>
        <dbReference type="ARBA" id="ARBA00023306"/>
    </source>
</evidence>
<feature type="domain" description="SOSEKI DIX-like" evidence="9">
    <location>
        <begin position="15"/>
        <end position="102"/>
    </location>
</feature>
<keyword evidence="2" id="KW-0217">Developmental protein</keyword>
<evidence type="ECO:0000256" key="5">
    <source>
        <dbReference type="ARBA" id="ARBA00023136"/>
    </source>
</evidence>
<dbReference type="GO" id="GO:0051301">
    <property type="term" value="P:cell division"/>
    <property type="evidence" value="ECO:0007669"/>
    <property type="project" value="UniProtKB-KW"/>
</dbReference>
<sequence>MDSYKGGGEARRVINVVYFLSRGGRTDQPHLFRVNLSHLHRAGVRLRDVKRWLSEVRGKDMPGNFSWSYKRKYKSGYVWQDLLDDDLITPISDNEYVLKGCDVRRTPPPCSEAPKHFPIDEKKLNRKGSWERKQAEEVLQVQVTRDYDEGSPKPPPPIDQASPVGAEGNPAPFRIVLPQDLLQRRQREAAVRSTTKSTDQQQQQQALVLAARPAAAAMGGEKQQRPAVGSARRVRVAQVLHSILTCGAADGVDDAAHRPIVPRHRAGAVDDDDGWQRTPFCPGMDGCGISMSRKVKLQRGGGGKDGKAKRDGGRRDRVAAAHKPATLPRCSQCGKGFKPQELHSHMQSCRGLRERMRSSARMSVDRSQSSTAKADHSSTDRPHTVFLLTES</sequence>
<gene>
    <name evidence="10" type="ORF">QYE76_056148</name>
</gene>
<dbReference type="Proteomes" id="UP001231189">
    <property type="component" value="Unassembled WGS sequence"/>
</dbReference>
<keyword evidence="3" id="KW-1003">Cell membrane</keyword>
<evidence type="ECO:0000259" key="9">
    <source>
        <dbReference type="Pfam" id="PF06136"/>
    </source>
</evidence>
<evidence type="ECO:0000313" key="11">
    <source>
        <dbReference type="Proteomes" id="UP001231189"/>
    </source>
</evidence>
<keyword evidence="11" id="KW-1185">Reference proteome</keyword>
<dbReference type="GO" id="GO:0051258">
    <property type="term" value="P:protein polymerization"/>
    <property type="evidence" value="ECO:0007669"/>
    <property type="project" value="UniProtKB-ARBA"/>
</dbReference>
<evidence type="ECO:0000256" key="8">
    <source>
        <dbReference type="SAM" id="MobiDB-lite"/>
    </source>
</evidence>
<feature type="region of interest" description="Disordered" evidence="8">
    <location>
        <begin position="144"/>
        <end position="172"/>
    </location>
</feature>
<dbReference type="InterPro" id="IPR010369">
    <property type="entry name" value="SOK"/>
</dbReference>
<evidence type="ECO:0000256" key="2">
    <source>
        <dbReference type="ARBA" id="ARBA00022473"/>
    </source>
</evidence>